<evidence type="ECO:0000313" key="3">
    <source>
        <dbReference type="Proteomes" id="UP001077662"/>
    </source>
</evidence>
<feature type="domain" description="Prolow-density lipoprotein receptor-related protein 1-like beta-propeller" evidence="1">
    <location>
        <begin position="17"/>
        <end position="63"/>
    </location>
</feature>
<organism evidence="2 3">
    <name type="scientific">Brevibacillus laterosporus</name>
    <name type="common">Bacillus laterosporus</name>
    <dbReference type="NCBI Taxonomy" id="1465"/>
    <lineage>
        <taxon>Bacteria</taxon>
        <taxon>Bacillati</taxon>
        <taxon>Bacillota</taxon>
        <taxon>Bacilli</taxon>
        <taxon>Bacillales</taxon>
        <taxon>Paenibacillaceae</taxon>
        <taxon>Brevibacillus</taxon>
    </lineage>
</organism>
<dbReference type="Proteomes" id="UP001077662">
    <property type="component" value="Unassembled WGS sequence"/>
</dbReference>
<reference evidence="2" key="1">
    <citation type="submission" date="2022-09" db="EMBL/GenBank/DDBJ databases">
        <title>Genome analysis and characterization of larvicidal activity of Brevibacillus strains.</title>
        <authorList>
            <person name="Patrusheva E.V."/>
            <person name="Izotova A.O."/>
            <person name="Toshchakov S.V."/>
            <person name="Sineoky S.P."/>
        </authorList>
    </citation>
    <scope>NUCLEOTIDE SEQUENCE</scope>
    <source>
        <strain evidence="2">VKPM_B-13247</strain>
    </source>
</reference>
<protein>
    <submittedName>
        <fullName evidence="2">DUF5050 domain-containing protein</fullName>
    </submittedName>
</protein>
<sequence length="71" mass="8139">MDTEETFFITGNETALKTYGMKSTKLTDDQINSVIVNSYWIYYSNVTDGNKLYKIKTDGTSKQNKNKKVQS</sequence>
<dbReference type="EMBL" id="JAPTNE010000014">
    <property type="protein sequence ID" value="MCZ0807664.1"/>
    <property type="molecule type" value="Genomic_DNA"/>
</dbReference>
<accession>A0AAP3DFT3</accession>
<gene>
    <name evidence="2" type="ORF">O0554_12140</name>
</gene>
<name>A0AAP3DFT3_BRELA</name>
<dbReference type="AlphaFoldDB" id="A0AAP3DFT3"/>
<comment type="caution">
    <text evidence="2">The sequence shown here is derived from an EMBL/GenBank/DDBJ whole genome shotgun (WGS) entry which is preliminary data.</text>
</comment>
<proteinExistence type="predicted"/>
<dbReference type="Pfam" id="PF16472">
    <property type="entry name" value="DUF5050"/>
    <property type="match status" value="1"/>
</dbReference>
<evidence type="ECO:0000259" key="1">
    <source>
        <dbReference type="Pfam" id="PF16472"/>
    </source>
</evidence>
<evidence type="ECO:0000313" key="2">
    <source>
        <dbReference type="EMBL" id="MCZ0807664.1"/>
    </source>
</evidence>
<dbReference type="InterPro" id="IPR032485">
    <property type="entry name" value="LRP1-like_beta_prop"/>
</dbReference>
<dbReference type="RefSeq" id="WP_258074402.1">
    <property type="nucleotide sequence ID" value="NZ_JANSGW010000014.1"/>
</dbReference>